<proteinExistence type="predicted"/>
<keyword evidence="1" id="KW-0813">Transport</keyword>
<evidence type="ECO:0000256" key="2">
    <source>
        <dbReference type="ARBA" id="ARBA00022741"/>
    </source>
</evidence>
<dbReference type="InterPro" id="IPR003439">
    <property type="entry name" value="ABC_transporter-like_ATP-bd"/>
</dbReference>
<sequence>MVTILKVAIQKSLQHFKLNTTFEVHAGITGIIGPSGSGKSITLQCIAGLQKPDSGSINLNGVTLFDKNNRIFVKPKDRKIGYVFQNYALFPHLTVEQNIAYGLKSERKNDIKSKVKTMIHTVQLTGYEKYYPHQLSGGQQQRVALARTLITDPEVLLLDEPFSALDHQVKQIMEQEVIRIIKENFQGIVLLVTHNMEEAYRLCDTFMLYHEGTIVQSGHKDHVFKQPRNVIAANIVGCQNILKVDSVNHLQNNVDCTVSGVKIRIAKPKAYNAKYIGIYAEDVLFVNSDDHDDNVFSYQLLETIKGIHHANIIVVVEDSFKIQATIPNEKVAFLNDNNRVKLPSHQLFLLEE</sequence>
<dbReference type="GO" id="GO:0016887">
    <property type="term" value="F:ATP hydrolysis activity"/>
    <property type="evidence" value="ECO:0007669"/>
    <property type="project" value="InterPro"/>
</dbReference>
<evidence type="ECO:0000313" key="6">
    <source>
        <dbReference type="Proteomes" id="UP000001401"/>
    </source>
</evidence>
<dbReference type="PROSITE" id="PS00211">
    <property type="entry name" value="ABC_TRANSPORTER_1"/>
    <property type="match status" value="1"/>
</dbReference>
<protein>
    <submittedName>
        <fullName evidence="5">ABC transporter related protein</fullName>
    </submittedName>
</protein>
<keyword evidence="2" id="KW-0547">Nucleotide-binding</keyword>
<accession>E6TWA8</accession>
<dbReference type="Gene3D" id="3.40.50.300">
    <property type="entry name" value="P-loop containing nucleotide triphosphate hydrolases"/>
    <property type="match status" value="1"/>
</dbReference>
<dbReference type="PROSITE" id="PS50893">
    <property type="entry name" value="ABC_TRANSPORTER_2"/>
    <property type="match status" value="1"/>
</dbReference>
<feature type="domain" description="ABC transporter" evidence="4">
    <location>
        <begin position="2"/>
        <end position="236"/>
    </location>
</feature>
<dbReference type="InterPro" id="IPR003593">
    <property type="entry name" value="AAA+_ATPase"/>
</dbReference>
<dbReference type="AlphaFoldDB" id="E6TWA8"/>
<dbReference type="EMBL" id="CP002394">
    <property type="protein sequence ID" value="ADU31064.1"/>
    <property type="molecule type" value="Genomic_DNA"/>
</dbReference>
<keyword evidence="3" id="KW-0067">ATP-binding</keyword>
<gene>
    <name evidence="5" type="ordered locus">Bcell_2811</name>
</gene>
<evidence type="ECO:0000256" key="1">
    <source>
        <dbReference type="ARBA" id="ARBA00022448"/>
    </source>
</evidence>
<evidence type="ECO:0000259" key="4">
    <source>
        <dbReference type="PROSITE" id="PS50893"/>
    </source>
</evidence>
<dbReference type="KEGG" id="bco:Bcell_2811"/>
<evidence type="ECO:0000313" key="5">
    <source>
        <dbReference type="EMBL" id="ADU31064.1"/>
    </source>
</evidence>
<dbReference type="Proteomes" id="UP000001401">
    <property type="component" value="Chromosome"/>
</dbReference>
<organism evidence="5 6">
    <name type="scientific">Evansella cellulosilytica (strain ATCC 21833 / DSM 2522 / FERM P-1141 / JCM 9156 / N-4)</name>
    <name type="common">Bacillus cellulosilyticus</name>
    <dbReference type="NCBI Taxonomy" id="649639"/>
    <lineage>
        <taxon>Bacteria</taxon>
        <taxon>Bacillati</taxon>
        <taxon>Bacillota</taxon>
        <taxon>Bacilli</taxon>
        <taxon>Bacillales</taxon>
        <taxon>Bacillaceae</taxon>
        <taxon>Evansella</taxon>
    </lineage>
</organism>
<dbReference type="InterPro" id="IPR027417">
    <property type="entry name" value="P-loop_NTPase"/>
</dbReference>
<dbReference type="PANTHER" id="PTHR42781">
    <property type="entry name" value="SPERMIDINE/PUTRESCINE IMPORT ATP-BINDING PROTEIN POTA"/>
    <property type="match status" value="1"/>
</dbReference>
<dbReference type="SMART" id="SM00382">
    <property type="entry name" value="AAA"/>
    <property type="match status" value="1"/>
</dbReference>
<dbReference type="Pfam" id="PF00005">
    <property type="entry name" value="ABC_tran"/>
    <property type="match status" value="1"/>
</dbReference>
<dbReference type="SUPFAM" id="SSF52540">
    <property type="entry name" value="P-loop containing nucleoside triphosphate hydrolases"/>
    <property type="match status" value="1"/>
</dbReference>
<reference evidence="5" key="1">
    <citation type="submission" date="2010-12" db="EMBL/GenBank/DDBJ databases">
        <title>Complete sequence of Bacillus cellulosilyticus DSM 2522.</title>
        <authorList>
            <consortium name="US DOE Joint Genome Institute"/>
            <person name="Lucas S."/>
            <person name="Copeland A."/>
            <person name="Lapidus A."/>
            <person name="Cheng J.-F."/>
            <person name="Bruce D."/>
            <person name="Goodwin L."/>
            <person name="Pitluck S."/>
            <person name="Chertkov O."/>
            <person name="Detter J.C."/>
            <person name="Han C."/>
            <person name="Tapia R."/>
            <person name="Land M."/>
            <person name="Hauser L."/>
            <person name="Jeffries C."/>
            <person name="Kyrpides N."/>
            <person name="Ivanova N."/>
            <person name="Mikhailova N."/>
            <person name="Brumm P."/>
            <person name="Mead D."/>
            <person name="Woyke T."/>
        </authorList>
    </citation>
    <scope>NUCLEOTIDE SEQUENCE [LARGE SCALE GENOMIC DNA]</scope>
    <source>
        <strain evidence="5">DSM 2522</strain>
    </source>
</reference>
<name>E6TWA8_EVAC2</name>
<dbReference type="eggNOG" id="COG1118">
    <property type="taxonomic scope" value="Bacteria"/>
</dbReference>
<dbReference type="InterPro" id="IPR017871">
    <property type="entry name" value="ABC_transporter-like_CS"/>
</dbReference>
<dbReference type="RefSeq" id="WP_013489396.1">
    <property type="nucleotide sequence ID" value="NC_014829.1"/>
</dbReference>
<keyword evidence="6" id="KW-1185">Reference proteome</keyword>
<dbReference type="STRING" id="649639.Bcell_2811"/>
<dbReference type="PANTHER" id="PTHR42781:SF4">
    <property type="entry name" value="SPERMIDINE_PUTRESCINE IMPORT ATP-BINDING PROTEIN POTA"/>
    <property type="match status" value="1"/>
</dbReference>
<dbReference type="GO" id="GO:0005524">
    <property type="term" value="F:ATP binding"/>
    <property type="evidence" value="ECO:0007669"/>
    <property type="project" value="UniProtKB-KW"/>
</dbReference>
<dbReference type="HOGENOM" id="CLU_000604_1_1_9"/>
<evidence type="ECO:0000256" key="3">
    <source>
        <dbReference type="ARBA" id="ARBA00022840"/>
    </source>
</evidence>
<dbReference type="InterPro" id="IPR050093">
    <property type="entry name" value="ABC_SmlMolc_Importer"/>
</dbReference>